<keyword evidence="8 13" id="KW-1133">Transmembrane helix</keyword>
<feature type="transmembrane region" description="Helical" evidence="13">
    <location>
        <begin position="112"/>
        <end position="132"/>
    </location>
</feature>
<comment type="similarity">
    <text evidence="3">Belongs to the cytochrome b560 family.</text>
</comment>
<dbReference type="GO" id="GO:0009055">
    <property type="term" value="F:electron transfer activity"/>
    <property type="evidence" value="ECO:0007669"/>
    <property type="project" value="InterPro"/>
</dbReference>
<feature type="transmembrane region" description="Helical" evidence="13">
    <location>
        <begin position="72"/>
        <end position="91"/>
    </location>
</feature>
<keyword evidence="9 12" id="KW-0408">Iron</keyword>
<sequence length="133" mass="14359">MHAVKSNRPVNLSPDLILAVNLKSPVAIASILHRISGIVIFLLIPVLLYILQGTLESPESFAAIKEDVFGGFIGRFLVFVTLAGLLYHFFVGLKHLVMDFGIAEELESGRNFAKAALGVSAVAIALAFVWVVL</sequence>
<feature type="transmembrane region" description="Helical" evidence="13">
    <location>
        <begin position="31"/>
        <end position="52"/>
    </location>
</feature>
<evidence type="ECO:0000256" key="7">
    <source>
        <dbReference type="ARBA" id="ARBA00022723"/>
    </source>
</evidence>
<comment type="subunit">
    <text evidence="11">Part of an enzyme complex containing four subunits: a flavoprotein, an iron-sulfur protein, plus two membrane-anchoring proteins, SdhC and SdhD. The complex can form homotrimers.</text>
</comment>
<name>A0A4Q7Z3S9_9GAMM</name>
<keyword evidence="6 13" id="KW-0812">Transmembrane</keyword>
<dbReference type="Proteomes" id="UP000292423">
    <property type="component" value="Unassembled WGS sequence"/>
</dbReference>
<dbReference type="EMBL" id="SHKX01000012">
    <property type="protein sequence ID" value="RZU44937.1"/>
    <property type="molecule type" value="Genomic_DNA"/>
</dbReference>
<evidence type="ECO:0000256" key="11">
    <source>
        <dbReference type="ARBA" id="ARBA00025912"/>
    </source>
</evidence>
<evidence type="ECO:0000256" key="2">
    <source>
        <dbReference type="ARBA" id="ARBA00004370"/>
    </source>
</evidence>
<keyword evidence="10 13" id="KW-0472">Membrane</keyword>
<evidence type="ECO:0000256" key="4">
    <source>
        <dbReference type="ARBA" id="ARBA00020076"/>
    </source>
</evidence>
<keyword evidence="15" id="KW-1185">Reference proteome</keyword>
<dbReference type="NCBIfam" id="TIGR02970">
    <property type="entry name" value="succ_dehyd_cytB"/>
    <property type="match status" value="1"/>
</dbReference>
<dbReference type="PANTHER" id="PTHR10978:SF5">
    <property type="entry name" value="SUCCINATE DEHYDROGENASE CYTOCHROME B560 SUBUNIT, MITOCHONDRIAL"/>
    <property type="match status" value="1"/>
</dbReference>
<evidence type="ECO:0000313" key="15">
    <source>
        <dbReference type="Proteomes" id="UP000292423"/>
    </source>
</evidence>
<evidence type="ECO:0000256" key="8">
    <source>
        <dbReference type="ARBA" id="ARBA00022989"/>
    </source>
</evidence>
<dbReference type="Pfam" id="PF01127">
    <property type="entry name" value="Sdh_cyt"/>
    <property type="match status" value="1"/>
</dbReference>
<dbReference type="GO" id="GO:0006099">
    <property type="term" value="P:tricarboxylic acid cycle"/>
    <property type="evidence" value="ECO:0007669"/>
    <property type="project" value="InterPro"/>
</dbReference>
<dbReference type="OrthoDB" id="9799441at2"/>
<dbReference type="GO" id="GO:0046872">
    <property type="term" value="F:metal ion binding"/>
    <property type="evidence" value="ECO:0007669"/>
    <property type="project" value="UniProtKB-KW"/>
</dbReference>
<dbReference type="SUPFAM" id="SSF81343">
    <property type="entry name" value="Fumarate reductase respiratory complex transmembrane subunits"/>
    <property type="match status" value="1"/>
</dbReference>
<comment type="cofactor">
    <cofactor evidence="12">
        <name>heme</name>
        <dbReference type="ChEBI" id="CHEBI:30413"/>
    </cofactor>
    <text evidence="12">The heme is bound between the two transmembrane subunits.</text>
</comment>
<evidence type="ECO:0000256" key="5">
    <source>
        <dbReference type="ARBA" id="ARBA00022617"/>
    </source>
</evidence>
<evidence type="ECO:0000313" key="14">
    <source>
        <dbReference type="EMBL" id="RZU44937.1"/>
    </source>
</evidence>
<dbReference type="Gene3D" id="1.20.1300.10">
    <property type="entry name" value="Fumarate reductase/succinate dehydrogenase, transmembrane subunit"/>
    <property type="match status" value="1"/>
</dbReference>
<keyword evidence="5 12" id="KW-0349">Heme</keyword>
<dbReference type="InterPro" id="IPR000701">
    <property type="entry name" value="SuccDH_FuR_B_TM-su"/>
</dbReference>
<comment type="function">
    <text evidence="1">Membrane-anchoring subunit of succinate dehydrogenase (SDH).</text>
</comment>
<reference evidence="14 15" key="1">
    <citation type="submission" date="2019-02" db="EMBL/GenBank/DDBJ databases">
        <title>Genomic Encyclopedia of Type Strains, Phase IV (KMG-IV): sequencing the most valuable type-strain genomes for metagenomic binning, comparative biology and taxonomic classification.</title>
        <authorList>
            <person name="Goeker M."/>
        </authorList>
    </citation>
    <scope>NUCLEOTIDE SEQUENCE [LARGE SCALE GENOMIC DNA]</scope>
    <source>
        <strain evidence="14 15">DSM 105135</strain>
    </source>
</reference>
<evidence type="ECO:0000256" key="6">
    <source>
        <dbReference type="ARBA" id="ARBA00022692"/>
    </source>
</evidence>
<evidence type="ECO:0000256" key="1">
    <source>
        <dbReference type="ARBA" id="ARBA00004050"/>
    </source>
</evidence>
<protein>
    <recommendedName>
        <fullName evidence="4">Succinate dehydrogenase cytochrome b556 subunit</fullName>
    </recommendedName>
</protein>
<evidence type="ECO:0000256" key="12">
    <source>
        <dbReference type="PIRSR" id="PIRSR000178-1"/>
    </source>
</evidence>
<accession>A0A4Q7Z3S9</accession>
<dbReference type="RefSeq" id="WP_130412801.1">
    <property type="nucleotide sequence ID" value="NZ_SHKX01000012.1"/>
</dbReference>
<dbReference type="InterPro" id="IPR014314">
    <property type="entry name" value="Succ_DH_cytb556"/>
</dbReference>
<keyword evidence="7 12" id="KW-0479">Metal-binding</keyword>
<dbReference type="AlphaFoldDB" id="A0A4Q7Z3S9"/>
<dbReference type="PIRSF" id="PIRSF000178">
    <property type="entry name" value="SDH_cyt_b560"/>
    <property type="match status" value="1"/>
</dbReference>
<evidence type="ECO:0000256" key="10">
    <source>
        <dbReference type="ARBA" id="ARBA00023136"/>
    </source>
</evidence>
<comment type="subcellular location">
    <subcellularLocation>
        <location evidence="2">Membrane</location>
    </subcellularLocation>
</comment>
<gene>
    <name evidence="14" type="ORF">EV700_1740</name>
</gene>
<comment type="caution">
    <text evidence="14">The sequence shown here is derived from an EMBL/GenBank/DDBJ whole genome shotgun (WGS) entry which is preliminary data.</text>
</comment>
<dbReference type="PANTHER" id="PTHR10978">
    <property type="entry name" value="SUCCINATE DEHYDROGENASE CYTOCHROME B560 SUBUNIT"/>
    <property type="match status" value="1"/>
</dbReference>
<feature type="binding site" description="axial binding residue" evidence="12">
    <location>
        <position position="88"/>
    </location>
    <ligand>
        <name>heme</name>
        <dbReference type="ChEBI" id="CHEBI:30413"/>
        <note>ligand shared with second transmembrane subunit</note>
    </ligand>
    <ligandPart>
        <name>Fe</name>
        <dbReference type="ChEBI" id="CHEBI:18248"/>
    </ligandPart>
</feature>
<evidence type="ECO:0000256" key="13">
    <source>
        <dbReference type="SAM" id="Phobius"/>
    </source>
</evidence>
<dbReference type="GO" id="GO:0005886">
    <property type="term" value="C:plasma membrane"/>
    <property type="evidence" value="ECO:0007669"/>
    <property type="project" value="TreeGrafter"/>
</dbReference>
<dbReference type="CDD" id="cd03499">
    <property type="entry name" value="SQR_TypeC_SdhC"/>
    <property type="match status" value="1"/>
</dbReference>
<dbReference type="InterPro" id="IPR034804">
    <property type="entry name" value="SQR/QFR_C/D"/>
</dbReference>
<evidence type="ECO:0000256" key="9">
    <source>
        <dbReference type="ARBA" id="ARBA00023004"/>
    </source>
</evidence>
<organism evidence="14 15">
    <name type="scientific">Fluviicoccus keumensis</name>
    <dbReference type="NCBI Taxonomy" id="1435465"/>
    <lineage>
        <taxon>Bacteria</taxon>
        <taxon>Pseudomonadati</taxon>
        <taxon>Pseudomonadota</taxon>
        <taxon>Gammaproteobacteria</taxon>
        <taxon>Moraxellales</taxon>
        <taxon>Moraxellaceae</taxon>
        <taxon>Fluviicoccus</taxon>
    </lineage>
</organism>
<proteinExistence type="inferred from homology"/>
<evidence type="ECO:0000256" key="3">
    <source>
        <dbReference type="ARBA" id="ARBA00007244"/>
    </source>
</evidence>